<dbReference type="Proteomes" id="UP000663845">
    <property type="component" value="Unassembled WGS sequence"/>
</dbReference>
<name>A0A814XCL8_9BILA</name>
<dbReference type="PANTHER" id="PTHR33504">
    <property type="entry name" value="NADH DEHYDROGENASE (UBIQUINONE) 1 BETA SUBCOMPLEX, 4"/>
    <property type="match status" value="1"/>
</dbReference>
<dbReference type="AlphaFoldDB" id="A0A814XCL8"/>
<feature type="region of interest" description="Disordered" evidence="1">
    <location>
        <begin position="319"/>
        <end position="345"/>
    </location>
</feature>
<evidence type="ECO:0000256" key="1">
    <source>
        <dbReference type="SAM" id="MobiDB-lite"/>
    </source>
</evidence>
<comment type="caution">
    <text evidence="2">The sequence shown here is derived from an EMBL/GenBank/DDBJ whole genome shotgun (WGS) entry which is preliminary data.</text>
</comment>
<gene>
    <name evidence="2" type="ORF">JYZ213_LOCUS27616</name>
    <name evidence="3" type="ORF">OXD698_LOCUS29144</name>
</gene>
<evidence type="ECO:0000313" key="2">
    <source>
        <dbReference type="EMBL" id="CAF1213937.1"/>
    </source>
</evidence>
<dbReference type="Proteomes" id="UP000663844">
    <property type="component" value="Unassembled WGS sequence"/>
</dbReference>
<sequence length="345" mass="40903">MLSEYTEKQIEGVRKIQRLWRRYVDIQVFRFYRDLIHFHNNGDPQILMRTINPNESKYIDSAAGIRIRFRLAGERFPPTIYYKIYTNRPIQDLGAIAPRDYTRPYLKLPSPVDINNRLNRFPQQGYKEGWYRRIENNGWRPVAYTHLLQANTDQYYSSNQYKKSIPFPHSKMQRRQDVERRRKEKKLEWLQKMYQTGTLSGENNEEITDDGHDNEMSRLINETTTSILKMYNTYGADAVQEWEVNDLLDWTHNLNYDDYLYDWRTIGTSASSNFLQDNPTRQRQMRDIDDRTTSTLTESRHVSVQVNVPTVDSLRVLPNVESEPSFGHTTTTARSQSGSEHKKLV</sequence>
<evidence type="ECO:0000313" key="3">
    <source>
        <dbReference type="EMBL" id="CAF3994431.1"/>
    </source>
</evidence>
<evidence type="ECO:0000313" key="4">
    <source>
        <dbReference type="Proteomes" id="UP000663845"/>
    </source>
</evidence>
<proteinExistence type="predicted"/>
<dbReference type="EMBL" id="CAJOAZ010003238">
    <property type="protein sequence ID" value="CAF3994431.1"/>
    <property type="molecule type" value="Genomic_DNA"/>
</dbReference>
<reference evidence="2" key="1">
    <citation type="submission" date="2021-02" db="EMBL/GenBank/DDBJ databases">
        <authorList>
            <person name="Nowell W R."/>
        </authorList>
    </citation>
    <scope>NUCLEOTIDE SEQUENCE</scope>
</reference>
<organism evidence="2 4">
    <name type="scientific">Adineta steineri</name>
    <dbReference type="NCBI Taxonomy" id="433720"/>
    <lineage>
        <taxon>Eukaryota</taxon>
        <taxon>Metazoa</taxon>
        <taxon>Spiralia</taxon>
        <taxon>Gnathifera</taxon>
        <taxon>Rotifera</taxon>
        <taxon>Eurotatoria</taxon>
        <taxon>Bdelloidea</taxon>
        <taxon>Adinetida</taxon>
        <taxon>Adinetidae</taxon>
        <taxon>Adineta</taxon>
    </lineage>
</organism>
<dbReference type="PANTHER" id="PTHR33504:SF2">
    <property type="entry name" value="PROTEIN MFI"/>
    <property type="match status" value="1"/>
</dbReference>
<feature type="compositionally biased region" description="Polar residues" evidence="1">
    <location>
        <begin position="327"/>
        <end position="338"/>
    </location>
</feature>
<protein>
    <submittedName>
        <fullName evidence="2">Uncharacterized protein</fullName>
    </submittedName>
</protein>
<accession>A0A814XCL8</accession>
<dbReference type="EMBL" id="CAJNOG010000387">
    <property type="protein sequence ID" value="CAF1213937.1"/>
    <property type="molecule type" value="Genomic_DNA"/>
</dbReference>